<accession>A0A4S4MU83</accession>
<reference evidence="2 3" key="1">
    <citation type="submission" date="2019-02" db="EMBL/GenBank/DDBJ databases">
        <title>Genome sequencing of the rare red list fungi Antrodiella citrinella (Flaviporus citrinellus).</title>
        <authorList>
            <person name="Buettner E."/>
            <person name="Kellner H."/>
        </authorList>
    </citation>
    <scope>NUCLEOTIDE SEQUENCE [LARGE SCALE GENOMIC DNA]</scope>
    <source>
        <strain evidence="2 3">DSM 108506</strain>
    </source>
</reference>
<dbReference type="GO" id="GO:0016747">
    <property type="term" value="F:acyltransferase activity, transferring groups other than amino-acyl groups"/>
    <property type="evidence" value="ECO:0007669"/>
    <property type="project" value="InterPro"/>
</dbReference>
<dbReference type="EMBL" id="SGPM01000162">
    <property type="protein sequence ID" value="THH28701.1"/>
    <property type="molecule type" value="Genomic_DNA"/>
</dbReference>
<keyword evidence="3" id="KW-1185">Reference proteome</keyword>
<dbReference type="OrthoDB" id="630895at2759"/>
<name>A0A4S4MU83_9APHY</name>
<dbReference type="Pfam" id="PF13302">
    <property type="entry name" value="Acetyltransf_3"/>
    <property type="match status" value="1"/>
</dbReference>
<dbReference type="InterPro" id="IPR000182">
    <property type="entry name" value="GNAT_dom"/>
</dbReference>
<protein>
    <recommendedName>
        <fullName evidence="1">N-acetyltransferase domain-containing protein</fullName>
    </recommendedName>
</protein>
<comment type="caution">
    <text evidence="2">The sequence shown here is derived from an EMBL/GenBank/DDBJ whole genome shotgun (WGS) entry which is preliminary data.</text>
</comment>
<dbReference type="PANTHER" id="PTHR43415">
    <property type="entry name" value="SPERMIDINE N(1)-ACETYLTRANSFERASE"/>
    <property type="match status" value="1"/>
</dbReference>
<dbReference type="PANTHER" id="PTHR43415:SF3">
    <property type="entry name" value="GNAT-FAMILY ACETYLTRANSFERASE"/>
    <property type="match status" value="1"/>
</dbReference>
<dbReference type="SUPFAM" id="SSF55729">
    <property type="entry name" value="Acyl-CoA N-acyltransferases (Nat)"/>
    <property type="match status" value="1"/>
</dbReference>
<feature type="domain" description="N-acetyltransferase" evidence="1">
    <location>
        <begin position="7"/>
        <end position="169"/>
    </location>
</feature>
<organism evidence="2 3">
    <name type="scientific">Antrodiella citrinella</name>
    <dbReference type="NCBI Taxonomy" id="2447956"/>
    <lineage>
        <taxon>Eukaryota</taxon>
        <taxon>Fungi</taxon>
        <taxon>Dikarya</taxon>
        <taxon>Basidiomycota</taxon>
        <taxon>Agaricomycotina</taxon>
        <taxon>Agaricomycetes</taxon>
        <taxon>Polyporales</taxon>
        <taxon>Steccherinaceae</taxon>
        <taxon>Antrodiella</taxon>
    </lineage>
</organism>
<proteinExistence type="predicted"/>
<gene>
    <name evidence="2" type="ORF">EUX98_g5481</name>
</gene>
<evidence type="ECO:0000313" key="3">
    <source>
        <dbReference type="Proteomes" id="UP000308730"/>
    </source>
</evidence>
<dbReference type="PROSITE" id="PS51186">
    <property type="entry name" value="GNAT"/>
    <property type="match status" value="1"/>
</dbReference>
<sequence length="179" mass="20826">MFATDRLVLRAYNESDLDELLILWNEAGVQTGATIDHVVPRGPKWKETFRSWLDNARLHWIIQLKDTFQFVGYLTLRDENPKNRDGDLAITLKTAHWGKGYASEVLKFTVDHAFRVLNLHRVSLGVFETNDRAVNLYKKIGFVEEGRLRKANWIDGAWRNVVLMSILDEEWSARQAQQQ</sequence>
<dbReference type="AlphaFoldDB" id="A0A4S4MU83"/>
<dbReference type="Gene3D" id="3.40.630.30">
    <property type="match status" value="1"/>
</dbReference>
<dbReference type="Proteomes" id="UP000308730">
    <property type="component" value="Unassembled WGS sequence"/>
</dbReference>
<evidence type="ECO:0000313" key="2">
    <source>
        <dbReference type="EMBL" id="THH28701.1"/>
    </source>
</evidence>
<dbReference type="InterPro" id="IPR016181">
    <property type="entry name" value="Acyl_CoA_acyltransferase"/>
</dbReference>
<evidence type="ECO:0000259" key="1">
    <source>
        <dbReference type="PROSITE" id="PS51186"/>
    </source>
</evidence>